<gene>
    <name evidence="6" type="ORF">TRIP_E50099</name>
</gene>
<dbReference type="InterPro" id="IPR027417">
    <property type="entry name" value="P-loop_NTPase"/>
</dbReference>
<dbReference type="InterPro" id="IPR003439">
    <property type="entry name" value="ABC_transporter-like_ATP-bd"/>
</dbReference>
<dbReference type="PANTHER" id="PTHR43790">
    <property type="entry name" value="CARBOHYDRATE TRANSPORT ATP-BINDING PROTEIN MG119-RELATED"/>
    <property type="match status" value="1"/>
</dbReference>
<accession>A0A652ZZJ4</accession>
<dbReference type="CDD" id="cd03216">
    <property type="entry name" value="ABC_Carb_Monos_I"/>
    <property type="match status" value="1"/>
</dbReference>
<dbReference type="GO" id="GO:0016887">
    <property type="term" value="F:ATP hydrolysis activity"/>
    <property type="evidence" value="ECO:0007669"/>
    <property type="project" value="InterPro"/>
</dbReference>
<dbReference type="AlphaFoldDB" id="A0A652ZZJ4"/>
<evidence type="ECO:0000313" key="6">
    <source>
        <dbReference type="EMBL" id="VBB41067.1"/>
    </source>
</evidence>
<dbReference type="GO" id="GO:0005524">
    <property type="term" value="F:ATP binding"/>
    <property type="evidence" value="ECO:0007669"/>
    <property type="project" value="UniProtKB-KW"/>
</dbReference>
<evidence type="ECO:0000256" key="4">
    <source>
        <dbReference type="ARBA" id="ARBA00022840"/>
    </source>
</evidence>
<dbReference type="PROSITE" id="PS50893">
    <property type="entry name" value="ABC_TRANSPORTER_2"/>
    <property type="match status" value="2"/>
</dbReference>
<dbReference type="PANTHER" id="PTHR43790:SF9">
    <property type="entry name" value="GALACTOFURANOSE TRANSPORTER ATP-BINDING PROTEIN YTFR"/>
    <property type="match status" value="1"/>
</dbReference>
<dbReference type="PROSITE" id="PS00211">
    <property type="entry name" value="ABC_TRANSPORTER_1"/>
    <property type="match status" value="1"/>
</dbReference>
<organism evidence="6">
    <name type="scientific">uncultured Spirochaetota bacterium</name>
    <dbReference type="NCBI Taxonomy" id="460511"/>
    <lineage>
        <taxon>Bacteria</taxon>
        <taxon>Pseudomonadati</taxon>
        <taxon>Spirochaetota</taxon>
        <taxon>environmental samples</taxon>
    </lineage>
</organism>
<dbReference type="SUPFAM" id="SSF52540">
    <property type="entry name" value="P-loop containing nucleoside triphosphate hydrolases"/>
    <property type="match status" value="2"/>
</dbReference>
<feature type="domain" description="ABC transporter" evidence="5">
    <location>
        <begin position="4"/>
        <end position="242"/>
    </location>
</feature>
<dbReference type="SMART" id="SM00382">
    <property type="entry name" value="AAA"/>
    <property type="match status" value="1"/>
</dbReference>
<dbReference type="InterPro" id="IPR017871">
    <property type="entry name" value="ABC_transporter-like_CS"/>
</dbReference>
<evidence type="ECO:0000256" key="3">
    <source>
        <dbReference type="ARBA" id="ARBA00022741"/>
    </source>
</evidence>
<proteinExistence type="predicted"/>
<dbReference type="InterPro" id="IPR003593">
    <property type="entry name" value="AAA+_ATPase"/>
</dbReference>
<keyword evidence="4 6" id="KW-0067">ATP-binding</keyword>
<sequence>MRSVELVGIDKYFPSSGTWALIQARLSLNPGEIHAVVGENGAGKTTLMKILAGLERPDSGQIRIRGRTVEFKNPAEATRFGIGMVHQHFMTIPGLNAAENILFGAEPRTVFGLLDKKAVLRKAADCAAGYGFSLDVRRNAESLSVGERQQVEILRLLQKNCDILILDEPTSVLTDQEIRSFFSVLRQLKASGKTIVIISHKVGEIKKIADRLSVMKDGRFLGEYKATDISNHALSDLIMGEYESPRLKAKALPPRPAPTILEIKNLSLHKFKRKAHALRDINLSVGGGEILGICALANNGLSELEDLLAGRLKPDEGGVFFQGRPYPKLRKAPWLDGGIAYVPSDRIGRGSCSDRSVAENIVALDRGSFFPHGLLDSAKAQARTLKAIQVLGVKARPESKISQLSGGNIQKMILGRELSEPPAKLCLLCEPGWGLDYASLRRTYKRILEIRSRGSAVVLISSDIDEIMELSDRIAVLHKGGLTGLVTNGPGITKSKLGALMMGLENVYGGSRGTAGRDHE</sequence>
<keyword evidence="1" id="KW-0813">Transport</keyword>
<feature type="domain" description="ABC transporter" evidence="5">
    <location>
        <begin position="263"/>
        <end position="504"/>
    </location>
</feature>
<evidence type="ECO:0000256" key="2">
    <source>
        <dbReference type="ARBA" id="ARBA00022737"/>
    </source>
</evidence>
<dbReference type="Gene3D" id="3.40.50.300">
    <property type="entry name" value="P-loop containing nucleotide triphosphate hydrolases"/>
    <property type="match status" value="2"/>
</dbReference>
<evidence type="ECO:0000259" key="5">
    <source>
        <dbReference type="PROSITE" id="PS50893"/>
    </source>
</evidence>
<dbReference type="InterPro" id="IPR050107">
    <property type="entry name" value="ABC_carbohydrate_import_ATPase"/>
</dbReference>
<reference evidence="6" key="1">
    <citation type="submission" date="2018-07" db="EMBL/GenBank/DDBJ databases">
        <authorList>
            <consortium name="Genoscope - CEA"/>
            <person name="William W."/>
        </authorList>
    </citation>
    <scope>NUCLEOTIDE SEQUENCE</scope>
    <source>
        <strain evidence="6">IK1</strain>
    </source>
</reference>
<keyword evidence="3" id="KW-0547">Nucleotide-binding</keyword>
<evidence type="ECO:0000256" key="1">
    <source>
        <dbReference type="ARBA" id="ARBA00022448"/>
    </source>
</evidence>
<dbReference type="CDD" id="cd03215">
    <property type="entry name" value="ABC_Carb_Monos_II"/>
    <property type="match status" value="1"/>
</dbReference>
<name>A0A652ZZJ4_9SPIR</name>
<dbReference type="EMBL" id="UPXP01000034">
    <property type="protein sequence ID" value="VBB41067.1"/>
    <property type="molecule type" value="Genomic_DNA"/>
</dbReference>
<protein>
    <submittedName>
        <fullName evidence="6">Putative Uncharacterized ABC transporter ATP-binding protein YufO</fullName>
    </submittedName>
</protein>
<keyword evidence="2" id="KW-0677">Repeat</keyword>
<dbReference type="Pfam" id="PF00005">
    <property type="entry name" value="ABC_tran"/>
    <property type="match status" value="2"/>
</dbReference>